<proteinExistence type="inferred from homology"/>
<dbReference type="Proteomes" id="UP000807716">
    <property type="component" value="Unassembled WGS sequence"/>
</dbReference>
<comment type="similarity">
    <text evidence="1">Belongs to the paxM FAD-dependent monooxygenase family.</text>
</comment>
<evidence type="ECO:0000313" key="9">
    <source>
        <dbReference type="Proteomes" id="UP000807716"/>
    </source>
</evidence>
<dbReference type="Gene3D" id="3.50.50.60">
    <property type="entry name" value="FAD/NAD(P)-binding domain"/>
    <property type="match status" value="2"/>
</dbReference>
<feature type="region of interest" description="Disordered" evidence="5">
    <location>
        <begin position="195"/>
        <end position="227"/>
    </location>
</feature>
<dbReference type="GO" id="GO:0004497">
    <property type="term" value="F:monooxygenase activity"/>
    <property type="evidence" value="ECO:0007669"/>
    <property type="project" value="InterPro"/>
</dbReference>
<evidence type="ECO:0000256" key="1">
    <source>
        <dbReference type="ARBA" id="ARBA00007992"/>
    </source>
</evidence>
<comment type="caution">
    <text evidence="8">The sequence shown here is derived from an EMBL/GenBank/DDBJ whole genome shotgun (WGS) entry which is preliminary data.</text>
</comment>
<evidence type="ECO:0000256" key="3">
    <source>
        <dbReference type="ARBA" id="ARBA00022827"/>
    </source>
</evidence>
<accession>A0A9P6U3D6</accession>
<dbReference type="OrthoDB" id="10029326at2759"/>
<protein>
    <recommendedName>
        <fullName evidence="7">FAD-binding domain-containing protein</fullName>
    </recommendedName>
</protein>
<feature type="transmembrane region" description="Helical" evidence="6">
    <location>
        <begin position="6"/>
        <end position="26"/>
    </location>
</feature>
<feature type="domain" description="FAD-binding" evidence="7">
    <location>
        <begin position="8"/>
        <end position="179"/>
    </location>
</feature>
<keyword evidence="2" id="KW-0285">Flavoprotein</keyword>
<keyword evidence="6" id="KW-0812">Transmembrane</keyword>
<feature type="region of interest" description="Disordered" evidence="5">
    <location>
        <begin position="555"/>
        <end position="626"/>
    </location>
</feature>
<evidence type="ECO:0000256" key="6">
    <source>
        <dbReference type="SAM" id="Phobius"/>
    </source>
</evidence>
<sequence>MTENLPSLKVLIVGGGVSGLMMAILLERAGINYVVIEKQKSFKPSARSVCLSAVILPVLEQLGLLPDIVEIAKPVGAFYVVTHKYESIGELSLRSFEERYGYATMILPRPSFYNILLSRIPKEKIILGRRVLSISQSANGVLVRCSDGTNFSGDILIGADGVNSSIRQNLYKHIESSEGNNILYPQFSNLNKKGSMSHINHLTNHPTPPTHGGSGGGGNNLQKSSDHPKLGLFTCPSQAKKTKFLPECDLQPMEYDSYKITGLTCQMDALPDIDESNFTIVVGKDRRYTLWMIPMADKRLAWSVDLNLHNKKASKGQEEVFKQSDYGPESMEEICHRFRDHPSHIPGITLGDIFDASPPHLLQRAVMHQKVYETWHGGRTVLVGDDCVTLANLLHELKSNTLGDIQEMFEVYRSERYPTARKALDISRHMQSIYNSNGVVVSLIRKLTFKRGVDFMYCKMNDISHARRLLVTYLTFPPVRGTFKRIDPSPSTRLMDHLPIFNSYEATKAYLARASEAIHSQQVASEEARLKQQQQQEESRLYHYHHSYRQPFSAASMVSGSGSGGSGGVSGSGISSGGGSGSGSSRSNQDERPASLVEGYEPYYASSSRSSSLSREMSGFGSQLSS</sequence>
<dbReference type="EMBL" id="JAAAJB010000343">
    <property type="protein sequence ID" value="KAG0257898.1"/>
    <property type="molecule type" value="Genomic_DNA"/>
</dbReference>
<name>A0A9P6U3D6_9FUNG</name>
<feature type="compositionally biased region" description="Low complexity" evidence="5">
    <location>
        <begin position="606"/>
        <end position="626"/>
    </location>
</feature>
<keyword evidence="6" id="KW-0472">Membrane</keyword>
<keyword evidence="3" id="KW-0274">FAD</keyword>
<dbReference type="AlphaFoldDB" id="A0A9P6U3D6"/>
<dbReference type="SUPFAM" id="SSF51905">
    <property type="entry name" value="FAD/NAD(P)-binding domain"/>
    <property type="match status" value="1"/>
</dbReference>
<evidence type="ECO:0000256" key="5">
    <source>
        <dbReference type="SAM" id="MobiDB-lite"/>
    </source>
</evidence>
<keyword evidence="6" id="KW-1133">Transmembrane helix</keyword>
<dbReference type="PANTHER" id="PTHR47356">
    <property type="entry name" value="FAD-DEPENDENT MONOOXYGENASE ASQG-RELATED"/>
    <property type="match status" value="1"/>
</dbReference>
<evidence type="ECO:0000256" key="2">
    <source>
        <dbReference type="ARBA" id="ARBA00022630"/>
    </source>
</evidence>
<dbReference type="PRINTS" id="PR00420">
    <property type="entry name" value="RNGMNOXGNASE"/>
</dbReference>
<dbReference type="InterPro" id="IPR002938">
    <property type="entry name" value="FAD-bd"/>
</dbReference>
<feature type="compositionally biased region" description="Gly residues" evidence="5">
    <location>
        <begin position="561"/>
        <end position="582"/>
    </location>
</feature>
<organism evidence="8 9">
    <name type="scientific">Actinomortierella ambigua</name>
    <dbReference type="NCBI Taxonomy" id="1343610"/>
    <lineage>
        <taxon>Eukaryota</taxon>
        <taxon>Fungi</taxon>
        <taxon>Fungi incertae sedis</taxon>
        <taxon>Mucoromycota</taxon>
        <taxon>Mortierellomycotina</taxon>
        <taxon>Mortierellomycetes</taxon>
        <taxon>Mortierellales</taxon>
        <taxon>Mortierellaceae</taxon>
        <taxon>Actinomortierella</taxon>
    </lineage>
</organism>
<evidence type="ECO:0000313" key="8">
    <source>
        <dbReference type="EMBL" id="KAG0257898.1"/>
    </source>
</evidence>
<dbReference type="InterPro" id="IPR036188">
    <property type="entry name" value="FAD/NAD-bd_sf"/>
</dbReference>
<dbReference type="PANTHER" id="PTHR47356:SF2">
    <property type="entry name" value="FAD-BINDING DOMAIN-CONTAINING PROTEIN-RELATED"/>
    <property type="match status" value="1"/>
</dbReference>
<dbReference type="Pfam" id="PF01494">
    <property type="entry name" value="FAD_binding_3"/>
    <property type="match status" value="1"/>
</dbReference>
<keyword evidence="9" id="KW-1185">Reference proteome</keyword>
<dbReference type="InterPro" id="IPR050562">
    <property type="entry name" value="FAD_mOase_fung"/>
</dbReference>
<keyword evidence="4" id="KW-0560">Oxidoreductase</keyword>
<evidence type="ECO:0000259" key="7">
    <source>
        <dbReference type="Pfam" id="PF01494"/>
    </source>
</evidence>
<reference evidence="8" key="1">
    <citation type="journal article" date="2020" name="Fungal Divers.">
        <title>Resolving the Mortierellaceae phylogeny through synthesis of multi-gene phylogenetics and phylogenomics.</title>
        <authorList>
            <person name="Vandepol N."/>
            <person name="Liber J."/>
            <person name="Desiro A."/>
            <person name="Na H."/>
            <person name="Kennedy M."/>
            <person name="Barry K."/>
            <person name="Grigoriev I.V."/>
            <person name="Miller A.N."/>
            <person name="O'Donnell K."/>
            <person name="Stajich J.E."/>
            <person name="Bonito G."/>
        </authorList>
    </citation>
    <scope>NUCLEOTIDE SEQUENCE</scope>
    <source>
        <strain evidence="8">BC1065</strain>
    </source>
</reference>
<gene>
    <name evidence="8" type="ORF">DFQ27_004896</name>
</gene>
<evidence type="ECO:0000256" key="4">
    <source>
        <dbReference type="ARBA" id="ARBA00023002"/>
    </source>
</evidence>
<dbReference type="GO" id="GO:0071949">
    <property type="term" value="F:FAD binding"/>
    <property type="evidence" value="ECO:0007669"/>
    <property type="project" value="InterPro"/>
</dbReference>